<dbReference type="PANTHER" id="PTHR30083:SF0">
    <property type="entry name" value="3'-PHOSPHOADENOSINE 5'-PHOSPHOSULFATE SULFOTRANSFERASE (PAPS REDUCTASE)_FAD SYNTHETASE"/>
    <property type="match status" value="1"/>
</dbReference>
<proteinExistence type="predicted"/>
<sequence length="114" mass="13298">MSRIDPAGSRKIPLGTDVLTAARQRVADTFDQFERLCLSFSGGKDSTVMLDLVAEEVRKRQRKFSILFIDWEVQYNATLTHVAAMRERYSGCTGQFYRNYMVRLKRQREEWGLI</sequence>
<dbReference type="EMBL" id="MLZC01000034">
    <property type="protein sequence ID" value="OHG57748.1"/>
    <property type="molecule type" value="Genomic_DNA"/>
</dbReference>
<dbReference type="GO" id="GO:0071453">
    <property type="term" value="P:cellular response to oxygen levels"/>
    <property type="evidence" value="ECO:0007669"/>
    <property type="project" value="TreeGrafter"/>
</dbReference>
<dbReference type="GO" id="GO:0003824">
    <property type="term" value="F:catalytic activity"/>
    <property type="evidence" value="ECO:0007669"/>
    <property type="project" value="InterPro"/>
</dbReference>
<dbReference type="AlphaFoldDB" id="A0A1S0Z5M6"/>
<comment type="caution">
    <text evidence="2">The sequence shown here is derived from an EMBL/GenBank/DDBJ whole genome shotgun (WGS) entry which is preliminary data.</text>
</comment>
<evidence type="ECO:0000259" key="1">
    <source>
        <dbReference type="Pfam" id="PF01507"/>
    </source>
</evidence>
<organism evidence="2">
    <name type="scientific">Salmonella enterica subsp. enterica serovar Saintpaul</name>
    <dbReference type="NCBI Taxonomy" id="90105"/>
    <lineage>
        <taxon>Bacteria</taxon>
        <taxon>Pseudomonadati</taxon>
        <taxon>Pseudomonadota</taxon>
        <taxon>Gammaproteobacteria</taxon>
        <taxon>Enterobacterales</taxon>
        <taxon>Enterobacteriaceae</taxon>
        <taxon>Salmonella</taxon>
    </lineage>
</organism>
<dbReference type="SUPFAM" id="SSF52402">
    <property type="entry name" value="Adenine nucleotide alpha hydrolases-like"/>
    <property type="match status" value="1"/>
</dbReference>
<dbReference type="InterPro" id="IPR002500">
    <property type="entry name" value="PAPS_reduct_dom"/>
</dbReference>
<dbReference type="Gene3D" id="3.40.50.620">
    <property type="entry name" value="HUPs"/>
    <property type="match status" value="1"/>
</dbReference>
<dbReference type="Pfam" id="PF01507">
    <property type="entry name" value="PAPS_reduct"/>
    <property type="match status" value="1"/>
</dbReference>
<name>A0A1S0Z5M6_SALET</name>
<gene>
    <name evidence="2" type="ORF">A7T00_31700</name>
</gene>
<dbReference type="PANTHER" id="PTHR30083">
    <property type="entry name" value="TRANSCRIPTIONAL REGULATOR-RELATED"/>
    <property type="match status" value="1"/>
</dbReference>
<feature type="domain" description="Phosphoadenosine phosphosulphate reductase" evidence="1">
    <location>
        <begin position="36"/>
        <end position="99"/>
    </location>
</feature>
<reference evidence="2" key="1">
    <citation type="submission" date="2016-09" db="EMBL/GenBank/DDBJ databases">
        <title>Whole genome sequencing of Salmonella enterica.</title>
        <authorList>
            <person name="Bell R."/>
        </authorList>
    </citation>
    <scope>NUCLEOTIDE SEQUENCE [LARGE SCALE GENOMIC DNA]</scope>
    <source>
        <strain evidence="2">CFSAN044978</strain>
    </source>
</reference>
<dbReference type="InterPro" id="IPR014729">
    <property type="entry name" value="Rossmann-like_a/b/a_fold"/>
</dbReference>
<evidence type="ECO:0000313" key="2">
    <source>
        <dbReference type="EMBL" id="OHG57748.1"/>
    </source>
</evidence>
<accession>A0A1S0Z5M6</accession>
<protein>
    <recommendedName>
        <fullName evidence="1">Phosphoadenosine phosphosulphate reductase domain-containing protein</fullName>
    </recommendedName>
</protein>